<name>K3Y0P4_SETIT</name>
<dbReference type="Gramene" id="KQL12285">
    <property type="protein sequence ID" value="KQL12285"/>
    <property type="gene ID" value="SETIT_007755mg"/>
</dbReference>
<accession>K3Y0P4</accession>
<dbReference type="InParanoid" id="K3Y0P4"/>
<protein>
    <submittedName>
        <fullName evidence="1">Uncharacterized protein</fullName>
    </submittedName>
</protein>
<dbReference type="EMBL" id="AGNK02002706">
    <property type="status" value="NOT_ANNOTATED_CDS"/>
    <property type="molecule type" value="Genomic_DNA"/>
</dbReference>
<keyword evidence="2" id="KW-1185">Reference proteome</keyword>
<reference evidence="1" key="2">
    <citation type="submission" date="2018-08" db="UniProtKB">
        <authorList>
            <consortium name="EnsemblPlants"/>
        </authorList>
    </citation>
    <scope>IDENTIFICATION</scope>
    <source>
        <strain evidence="1">Yugu1</strain>
    </source>
</reference>
<dbReference type="EnsemblPlants" id="KQL12285">
    <property type="protein sequence ID" value="KQL12285"/>
    <property type="gene ID" value="SETIT_007755mg"/>
</dbReference>
<evidence type="ECO:0000313" key="2">
    <source>
        <dbReference type="Proteomes" id="UP000004995"/>
    </source>
</evidence>
<dbReference type="Proteomes" id="UP000004995">
    <property type="component" value="Unassembled WGS sequence"/>
</dbReference>
<dbReference type="AlphaFoldDB" id="K3Y0P4"/>
<dbReference type="HOGENOM" id="CLU_2853966_0_0_1"/>
<organism evidence="1 2">
    <name type="scientific">Setaria italica</name>
    <name type="common">Foxtail millet</name>
    <name type="synonym">Panicum italicum</name>
    <dbReference type="NCBI Taxonomy" id="4555"/>
    <lineage>
        <taxon>Eukaryota</taxon>
        <taxon>Viridiplantae</taxon>
        <taxon>Streptophyta</taxon>
        <taxon>Embryophyta</taxon>
        <taxon>Tracheophyta</taxon>
        <taxon>Spermatophyta</taxon>
        <taxon>Magnoliopsida</taxon>
        <taxon>Liliopsida</taxon>
        <taxon>Poales</taxon>
        <taxon>Poaceae</taxon>
        <taxon>PACMAD clade</taxon>
        <taxon>Panicoideae</taxon>
        <taxon>Panicodae</taxon>
        <taxon>Paniceae</taxon>
        <taxon>Cenchrinae</taxon>
        <taxon>Setaria</taxon>
    </lineage>
</organism>
<evidence type="ECO:0000313" key="1">
    <source>
        <dbReference type="EnsemblPlants" id="KQL12285"/>
    </source>
</evidence>
<proteinExistence type="predicted"/>
<sequence length="65" mass="7627">MKQATVHEVIALPVKTPYSDDIRMIMQSQHMIRLFLSLPVTRLDMQQHISIWLSNSQNYNTSKKL</sequence>
<reference evidence="2" key="1">
    <citation type="journal article" date="2012" name="Nat. Biotechnol.">
        <title>Reference genome sequence of the model plant Setaria.</title>
        <authorList>
            <person name="Bennetzen J.L."/>
            <person name="Schmutz J."/>
            <person name="Wang H."/>
            <person name="Percifield R."/>
            <person name="Hawkins J."/>
            <person name="Pontaroli A.C."/>
            <person name="Estep M."/>
            <person name="Feng L."/>
            <person name="Vaughn J.N."/>
            <person name="Grimwood J."/>
            <person name="Jenkins J."/>
            <person name="Barry K."/>
            <person name="Lindquist E."/>
            <person name="Hellsten U."/>
            <person name="Deshpande S."/>
            <person name="Wang X."/>
            <person name="Wu X."/>
            <person name="Mitros T."/>
            <person name="Triplett J."/>
            <person name="Yang X."/>
            <person name="Ye C.Y."/>
            <person name="Mauro-Herrera M."/>
            <person name="Wang L."/>
            <person name="Li P."/>
            <person name="Sharma M."/>
            <person name="Sharma R."/>
            <person name="Ronald P.C."/>
            <person name="Panaud O."/>
            <person name="Kellogg E.A."/>
            <person name="Brutnell T.P."/>
            <person name="Doust A.N."/>
            <person name="Tuskan G.A."/>
            <person name="Rokhsar D."/>
            <person name="Devos K.M."/>
        </authorList>
    </citation>
    <scope>NUCLEOTIDE SEQUENCE [LARGE SCALE GENOMIC DNA]</scope>
    <source>
        <strain evidence="2">cv. Yugu1</strain>
    </source>
</reference>